<keyword evidence="4" id="KW-1185">Reference proteome</keyword>
<organism evidence="3 4">
    <name type="scientific">Larkinella humicola</name>
    <dbReference type="NCBI Taxonomy" id="2607654"/>
    <lineage>
        <taxon>Bacteria</taxon>
        <taxon>Pseudomonadati</taxon>
        <taxon>Bacteroidota</taxon>
        <taxon>Cytophagia</taxon>
        <taxon>Cytophagales</taxon>
        <taxon>Spirosomataceae</taxon>
        <taxon>Larkinella</taxon>
    </lineage>
</organism>
<evidence type="ECO:0008006" key="5">
    <source>
        <dbReference type="Google" id="ProtNLM"/>
    </source>
</evidence>
<accession>A0A5N1JF43</accession>
<feature type="domain" description="BT4734-like N-terminal" evidence="2">
    <location>
        <begin position="99"/>
        <end position="205"/>
    </location>
</feature>
<gene>
    <name evidence="3" type="ORF">F0P93_20045</name>
</gene>
<protein>
    <recommendedName>
        <fullName evidence="5">Virulence-associated protein E</fullName>
    </recommendedName>
</protein>
<feature type="domain" description="Virulence-associated protein E-like" evidence="1">
    <location>
        <begin position="505"/>
        <end position="688"/>
    </location>
</feature>
<evidence type="ECO:0000259" key="2">
    <source>
        <dbReference type="Pfam" id="PF08800"/>
    </source>
</evidence>
<dbReference type="AlphaFoldDB" id="A0A5N1JF43"/>
<proteinExistence type="predicted"/>
<name>A0A5N1JF43_9BACT</name>
<dbReference type="InterPro" id="IPR014907">
    <property type="entry name" value="BT4734-like_N"/>
</dbReference>
<dbReference type="Proteomes" id="UP000326344">
    <property type="component" value="Unassembled WGS sequence"/>
</dbReference>
<evidence type="ECO:0000313" key="4">
    <source>
        <dbReference type="Proteomes" id="UP000326344"/>
    </source>
</evidence>
<dbReference type="Pfam" id="PF08800">
    <property type="entry name" value="BT4734-like_N"/>
    <property type="match status" value="1"/>
</dbReference>
<sequence length="788" mass="90440">MVSATSKTVACQFKGSTSIAMNDKKTKPLVLEALISQYESQYFPTKGRPMPDITVEDFLWHISRDTFKKQTEFVQQGKTKEERKKLKNNGPNKIGLYGVTVSGTFAQKTNDGLKAPSGLIGIDLDDLNDELEDVRRQMIIDPYTFAVFKSISGTGLCVLVKIDPARFADAFLALENYYLEKYGRKIDAACKNISRLRYGSHDPGVFCFRDTDEERTPIPYNPKALLWKSYLSKAEQKRSTIGSFIHTKDDLDFVVKQVIDERVDITPDYHQRLRVCFALISELGESARAIFHEICKNQIASPYDFEKVDKMFTYALGYGSREIKIATFYYLAKEAGLQIMTPKTKEIVSVASMYKKQHGTVEGAVDHLKKLEIPEEESRDIVKQVFATREEIKSDETLYDQLELFLRSNHPMRFNEITRYYEDEQGIVQDQRRLNKIFVAANKLLPKVTYPMFDILIKSDFTPSYNPLRNFFRDNEDRKPTGIIAALAATIETDTGFGPGQFFPDYKEFFIRKWLIGVISSVYDQPCPIVLVLTGAANTGKTSWFRRLFPEELRPYFAESKWIDNRDNEMAMCSNLISFNDEFGKNGLRDHEHFKSLASKDFFTLREPYGRGLIKLRRLAVMCGTSNPREVIPDPHNNRRVIPINVISIDFRGYNAINKTDLLLEAYHLFKAGERHDLTQNDVQRLQEVTGGYYDVPTERDLIEKYFTIPKLADKKNAMLWSQGEILEYLTGVTTIKNLKGKIISQEMKAMGFPYSDKEYYAPEGKGKRGFYLYLRSVGPKPNSALSF</sequence>
<reference evidence="3 4" key="1">
    <citation type="submission" date="2019-09" db="EMBL/GenBank/DDBJ databases">
        <title>Genome Sequence of Larkinella sp MA1.</title>
        <authorList>
            <person name="Srinivasan S."/>
        </authorList>
    </citation>
    <scope>NUCLEOTIDE SEQUENCE [LARGE SCALE GENOMIC DNA]</scope>
    <source>
        <strain evidence="3 4">MA1</strain>
    </source>
</reference>
<comment type="caution">
    <text evidence="3">The sequence shown here is derived from an EMBL/GenBank/DDBJ whole genome shotgun (WGS) entry which is preliminary data.</text>
</comment>
<evidence type="ECO:0000313" key="3">
    <source>
        <dbReference type="EMBL" id="KAA9349746.1"/>
    </source>
</evidence>
<evidence type="ECO:0000259" key="1">
    <source>
        <dbReference type="Pfam" id="PF05272"/>
    </source>
</evidence>
<dbReference type="InterPro" id="IPR007936">
    <property type="entry name" value="VapE-like_dom"/>
</dbReference>
<dbReference type="EMBL" id="VTWS01000005">
    <property type="protein sequence ID" value="KAA9349746.1"/>
    <property type="molecule type" value="Genomic_DNA"/>
</dbReference>
<dbReference type="PANTHER" id="PTHR34985">
    <property type="entry name" value="SLR0554 PROTEIN"/>
    <property type="match status" value="1"/>
</dbReference>
<dbReference type="PANTHER" id="PTHR34985:SF1">
    <property type="entry name" value="SLR0554 PROTEIN"/>
    <property type="match status" value="1"/>
</dbReference>
<dbReference type="GO" id="GO:0016817">
    <property type="term" value="F:hydrolase activity, acting on acid anhydrides"/>
    <property type="evidence" value="ECO:0007669"/>
    <property type="project" value="InterPro"/>
</dbReference>
<dbReference type="Pfam" id="PF05272">
    <property type="entry name" value="VapE-like_dom"/>
    <property type="match status" value="1"/>
</dbReference>